<dbReference type="OMA" id="REPMNQV"/>
<evidence type="ECO:0000313" key="2">
    <source>
        <dbReference type="Proteomes" id="UP000008076"/>
    </source>
</evidence>
<dbReference type="EMBL" id="DS548370">
    <property type="protein sequence ID" value="EDR28741.1"/>
    <property type="molecule type" value="Genomic_DNA"/>
</dbReference>
<name>B0E9M3_ENTDS</name>
<dbReference type="OrthoDB" id="29098at2759"/>
<organism evidence="2">
    <name type="scientific">Entamoeba dispar (strain ATCC PRA-260 / SAW760)</name>
    <dbReference type="NCBI Taxonomy" id="370354"/>
    <lineage>
        <taxon>Eukaryota</taxon>
        <taxon>Amoebozoa</taxon>
        <taxon>Evosea</taxon>
        <taxon>Archamoebae</taxon>
        <taxon>Mastigamoebida</taxon>
        <taxon>Entamoebidae</taxon>
        <taxon>Entamoeba</taxon>
    </lineage>
</organism>
<dbReference type="Proteomes" id="UP000008076">
    <property type="component" value="Unassembled WGS sequence"/>
</dbReference>
<dbReference type="AlphaFoldDB" id="B0E9M3"/>
<reference evidence="2" key="1">
    <citation type="submission" date="2007-12" db="EMBL/GenBank/DDBJ databases">
        <title>Annotation of Entamoeba dispar SAW760.</title>
        <authorList>
            <person name="Lorenzi H."/>
            <person name="Inman J."/>
            <person name="Schobel S."/>
            <person name="Amedeo P."/>
            <person name="Caler E."/>
        </authorList>
    </citation>
    <scope>NUCLEOTIDE SEQUENCE [LARGE SCALE GENOMIC DNA]</scope>
    <source>
        <strain evidence="2">ATCC PRA-260 / SAW760</strain>
    </source>
</reference>
<gene>
    <name evidence="1" type="ORF">EDI_341910</name>
</gene>
<keyword evidence="2" id="KW-1185">Reference proteome</keyword>
<dbReference type="RefSeq" id="XP_001735048.1">
    <property type="nucleotide sequence ID" value="XM_001734996.1"/>
</dbReference>
<accession>B0E9M3</accession>
<sequence length="258" mass="30498">MAEQTQSNSTVSECEEVLDNFGDIEIETSQPNNVLKKKRVIISREPMNQVIVLEIKNWCNLGYSKVILFETSKHLLYEIKQVHLEYGCWYINPILLSDSSFKISSIMDPFYIVLHFLCLHNVNETTKFSSLDDIYTLLPSNVITELLKDTLTQFVKEENSHYKIDFPLIKEVLIEKKNLIDNYLKGIVKNESRQTKGMDKFLTKKVDNDTLFLYLGEYWYNLMNWKIPEEQIVYYADDYTQYEKKKKVTKKKISKKKK</sequence>
<proteinExistence type="predicted"/>
<dbReference type="eggNOG" id="ENOG502RCJM">
    <property type="taxonomic scope" value="Eukaryota"/>
</dbReference>
<evidence type="ECO:0000313" key="1">
    <source>
        <dbReference type="EMBL" id="EDR28741.1"/>
    </source>
</evidence>
<dbReference type="GeneID" id="5879986"/>
<dbReference type="KEGG" id="edi:EDI_341910"/>
<dbReference type="VEuPathDB" id="AmoebaDB:EDI_341910"/>
<protein>
    <submittedName>
        <fullName evidence="1">Uncharacterized protein</fullName>
    </submittedName>
</protein>